<name>A0AAW6TQY7_9BACT</name>
<feature type="compositionally biased region" description="Low complexity" evidence="2">
    <location>
        <begin position="34"/>
        <end position="48"/>
    </location>
</feature>
<dbReference type="PROSITE" id="PS51257">
    <property type="entry name" value="PROKAR_LIPOPROTEIN"/>
    <property type="match status" value="1"/>
</dbReference>
<evidence type="ECO:0000256" key="1">
    <source>
        <dbReference type="SAM" id="Coils"/>
    </source>
</evidence>
<accession>A0AAW6TQY7</accession>
<dbReference type="Proteomes" id="UP001431776">
    <property type="component" value="Unassembled WGS sequence"/>
</dbReference>
<proteinExistence type="predicted"/>
<gene>
    <name evidence="3" type="ORF">QJ522_03505</name>
</gene>
<sequence length="201" mass="21472">MDRIGQITSMLAVAGLGVVLCGCNAPSQQQRQTAGANAPGAGSSASSAHRFQDTPLEGRTAVESAIELSEKYARLSDQTVALREENQRLASDNEALLQQIATLEAKLKRTQKELGEANELLIEMLGELNNWKANILGFRGEMRDAAKAQLEALLKVLEILGGEADASNIERRHAATLNAKPYGEQGANEPNSSVAGERHAP</sequence>
<dbReference type="RefSeq" id="WP_349243511.1">
    <property type="nucleotide sequence ID" value="NZ_JASCXX010000003.1"/>
</dbReference>
<evidence type="ECO:0000313" key="4">
    <source>
        <dbReference type="Proteomes" id="UP001431776"/>
    </source>
</evidence>
<feature type="region of interest" description="Disordered" evidence="2">
    <location>
        <begin position="32"/>
        <end position="54"/>
    </location>
</feature>
<feature type="region of interest" description="Disordered" evidence="2">
    <location>
        <begin position="175"/>
        <end position="201"/>
    </location>
</feature>
<keyword evidence="1" id="KW-0175">Coiled coil</keyword>
<feature type="coiled-coil region" evidence="1">
    <location>
        <begin position="65"/>
        <end position="127"/>
    </location>
</feature>
<keyword evidence="4" id="KW-1185">Reference proteome</keyword>
<reference evidence="3" key="1">
    <citation type="submission" date="2023-05" db="EMBL/GenBank/DDBJ databases">
        <title>Anaerotaeda fermentans gen. nov., sp. nov., a novel anaerobic planctomycete of the new family within the order Sedimentisphaerales isolated from Taman Peninsula, Russia.</title>
        <authorList>
            <person name="Khomyakova M.A."/>
            <person name="Merkel A.Y."/>
            <person name="Slobodkin A.I."/>
        </authorList>
    </citation>
    <scope>NUCLEOTIDE SEQUENCE</scope>
    <source>
        <strain evidence="3">M17dextr</strain>
    </source>
</reference>
<evidence type="ECO:0000313" key="3">
    <source>
        <dbReference type="EMBL" id="MDI6448101.1"/>
    </source>
</evidence>
<comment type="caution">
    <text evidence="3">The sequence shown here is derived from an EMBL/GenBank/DDBJ whole genome shotgun (WGS) entry which is preliminary data.</text>
</comment>
<evidence type="ECO:0000256" key="2">
    <source>
        <dbReference type="SAM" id="MobiDB-lite"/>
    </source>
</evidence>
<dbReference type="EMBL" id="JASCXX010000003">
    <property type="protein sequence ID" value="MDI6448101.1"/>
    <property type="molecule type" value="Genomic_DNA"/>
</dbReference>
<dbReference type="AlphaFoldDB" id="A0AAW6TQY7"/>
<protein>
    <submittedName>
        <fullName evidence="3">Uncharacterized protein</fullName>
    </submittedName>
</protein>
<organism evidence="3 4">
    <name type="scientific">Anaerobaca lacustris</name>
    <dbReference type="NCBI Taxonomy" id="3044600"/>
    <lineage>
        <taxon>Bacteria</taxon>
        <taxon>Pseudomonadati</taxon>
        <taxon>Planctomycetota</taxon>
        <taxon>Phycisphaerae</taxon>
        <taxon>Sedimentisphaerales</taxon>
        <taxon>Anaerobacaceae</taxon>
        <taxon>Anaerobaca</taxon>
    </lineage>
</organism>